<accession>T0L9N6</accession>
<reference evidence="3 4" key="1">
    <citation type="journal article" date="2013" name="BMC Genomics">
        <title>Genome sequencing and comparative genomics of honey bee microsporidia, Nosema apis reveal novel insights into host-parasite interactions.</title>
        <authorList>
            <person name="Chen Yp."/>
            <person name="Pettis J.S."/>
            <person name="Zhao Y."/>
            <person name="Liu X."/>
            <person name="Tallon L.J."/>
            <person name="Sadzewicz L.D."/>
            <person name="Li R."/>
            <person name="Zheng H."/>
            <person name="Huang S."/>
            <person name="Zhang X."/>
            <person name="Hamilton M.C."/>
            <person name="Pernal S.F."/>
            <person name="Melathopoulos A.P."/>
            <person name="Yan X."/>
            <person name="Evans J.D."/>
        </authorList>
    </citation>
    <scope>NUCLEOTIDE SEQUENCE [LARGE SCALE GENOMIC DNA]</scope>
    <source>
        <strain evidence="3 4">BRL 01</strain>
    </source>
</reference>
<dbReference type="EMBL" id="KE647169">
    <property type="protein sequence ID" value="EQB61143.1"/>
    <property type="molecule type" value="Genomic_DNA"/>
</dbReference>
<dbReference type="HOGENOM" id="CLU_809155_0_0_1"/>
<organism evidence="3 4">
    <name type="scientific">Vairimorpha apis BRL 01</name>
    <dbReference type="NCBI Taxonomy" id="1037528"/>
    <lineage>
        <taxon>Eukaryota</taxon>
        <taxon>Fungi</taxon>
        <taxon>Fungi incertae sedis</taxon>
        <taxon>Microsporidia</taxon>
        <taxon>Nosematidae</taxon>
        <taxon>Vairimorpha</taxon>
    </lineage>
</organism>
<keyword evidence="2" id="KW-0812">Transmembrane</keyword>
<gene>
    <name evidence="3" type="ORF">NAPIS_ORF01280</name>
</gene>
<evidence type="ECO:0000256" key="2">
    <source>
        <dbReference type="SAM" id="Phobius"/>
    </source>
</evidence>
<keyword evidence="2" id="KW-1133">Transmembrane helix</keyword>
<proteinExistence type="predicted"/>
<evidence type="ECO:0000313" key="3">
    <source>
        <dbReference type="EMBL" id="EQB61143.1"/>
    </source>
</evidence>
<evidence type="ECO:0000313" key="4">
    <source>
        <dbReference type="Proteomes" id="UP000053780"/>
    </source>
</evidence>
<protein>
    <submittedName>
        <fullName evidence="3">Uncharacterized protein</fullName>
    </submittedName>
</protein>
<feature type="transmembrane region" description="Helical" evidence="2">
    <location>
        <begin position="6"/>
        <end position="24"/>
    </location>
</feature>
<keyword evidence="2" id="KW-0472">Membrane</keyword>
<name>T0L9N6_9MICR</name>
<dbReference type="VEuPathDB" id="MicrosporidiaDB:NAPIS_ORF01280"/>
<evidence type="ECO:0000256" key="1">
    <source>
        <dbReference type="SAM" id="MobiDB-lite"/>
    </source>
</evidence>
<dbReference type="Proteomes" id="UP000053780">
    <property type="component" value="Unassembled WGS sequence"/>
</dbReference>
<sequence>MKKAINIFYVALAVTFLGVVYYVVDYKGLGQKKLNKLLNFDDHTSKSTTNEMLLKTANDRINQLEKKFEEHIKEHNSSSKGIPKSKAKENKLNETFKVSTPDKHLDLTTFTSNEKLKDLKNDDKIFKLNEMNNINSQDDGKENLLDLVKLLAKDNERDMILKDTINLINQKLVYPSKEYEKNKQYETKKSNEPMMNKSSVLNAFENKFKGNVVDLTPNSNQNNENFIINNTKNNNSLENNLNETSGIKKQPMDIFGTEIFNPFNFTNMQKPPFEESYDKKVPPYDNISDLTDILPRSNSNLWHPVFFEPIRRFNDAPKIIPINESDENPNLVSDKHLKEKIKN</sequence>
<dbReference type="AlphaFoldDB" id="T0L9N6"/>
<feature type="region of interest" description="Disordered" evidence="1">
    <location>
        <begin position="323"/>
        <end position="343"/>
    </location>
</feature>
<keyword evidence="4" id="KW-1185">Reference proteome</keyword>
<feature type="compositionally biased region" description="Basic and acidic residues" evidence="1">
    <location>
        <begin position="333"/>
        <end position="343"/>
    </location>
</feature>